<sequence>MRTQFLVLAIGTHGLVSSNANDGRLGPDHDVAMLNLIGSKDVLVPDVLGQDVLEVADVAAQSSSNEVSDSIEGGELVSHESTGKNEKSTGKNEESTGKNEKSTVAGTPSVFWAPDVPVDATWEAIRGMSDPDGICELLDKGVWPGVRCWRDATTKKIIKNSGAFGMGVRITIMNPSSELWKISHPSDTVPDYDLFVDCALRAKNTTENKQNLPEGYVFPQDKYHLIPECGQDNLIPTEERSVSVFWKLVKKTATISTAKFEQQLEELKGEQIKGRILANAGYIPSVYAMYRRHTDPETGRTEMKAHPIMNGFLMEFAPGTTFAMVHDFPRKDIDDMAGVVQQQQRNTKVLEQEVMPALLTTAIQHVKHMISSSYSLWVFFEDLWSRGVFHCDGHSENIMLQFGEESEGWRTDYSPGEFSLSGWWTQGLSNATIATLRLTEARRERLSTRTLSYDIQKWVLIDPAFALTLGILEKGPTDVIHMDNVCLQYYEDREEDINNVFGMQTLTMLRLAELKLGLWQNEAIYRKALTASAAGLSLKRQLFWESEFYRIFEDVMEIDEWLYRLSLLPASRRCFGERHVFQDLKAYAHMGADIWRNLYTGARGFTKVAGGAAWGDVYPKCTIQDALQIARVNVLYFAKQQQRLQQNFGRLNPDIPVGKDIMAFWPNLSTENEKELATQDRRTHDRRGKEIKNLEPEAQLIKLRNIKYDQVDEVFSYRYSSKVC</sequence>
<organism evidence="2 3">
    <name type="scientific">Gregarina niphandrodes</name>
    <name type="common">Septate eugregarine</name>
    <dbReference type="NCBI Taxonomy" id="110365"/>
    <lineage>
        <taxon>Eukaryota</taxon>
        <taxon>Sar</taxon>
        <taxon>Alveolata</taxon>
        <taxon>Apicomplexa</taxon>
        <taxon>Conoidasida</taxon>
        <taxon>Gregarinasina</taxon>
        <taxon>Eugregarinorida</taxon>
        <taxon>Gregarinidae</taxon>
        <taxon>Gregarina</taxon>
    </lineage>
</organism>
<evidence type="ECO:0000256" key="1">
    <source>
        <dbReference type="SAM" id="MobiDB-lite"/>
    </source>
</evidence>
<dbReference type="Proteomes" id="UP000019763">
    <property type="component" value="Unassembled WGS sequence"/>
</dbReference>
<dbReference type="VEuPathDB" id="CryptoDB:GNI_098970"/>
<dbReference type="EMBL" id="AFNH02000742">
    <property type="protein sequence ID" value="EZG57182.1"/>
    <property type="molecule type" value="Genomic_DNA"/>
</dbReference>
<dbReference type="RefSeq" id="XP_011131087.1">
    <property type="nucleotide sequence ID" value="XM_011132785.1"/>
</dbReference>
<protein>
    <submittedName>
        <fullName evidence="2">Uncharacterized protein</fullName>
    </submittedName>
</protein>
<evidence type="ECO:0000313" key="2">
    <source>
        <dbReference type="EMBL" id="EZG57182.1"/>
    </source>
</evidence>
<dbReference type="GeneID" id="22913504"/>
<reference evidence="2" key="1">
    <citation type="submission" date="2013-12" db="EMBL/GenBank/DDBJ databases">
        <authorList>
            <person name="Omoto C.K."/>
            <person name="Sibley D."/>
            <person name="Venepally P."/>
            <person name="Hadjithomas M."/>
            <person name="Karamycheva S."/>
            <person name="Brunk B."/>
            <person name="Roos D."/>
            <person name="Caler E."/>
            <person name="Lorenzi H."/>
        </authorList>
    </citation>
    <scope>NUCLEOTIDE SEQUENCE</scope>
</reference>
<comment type="caution">
    <text evidence="2">The sequence shown here is derived from an EMBL/GenBank/DDBJ whole genome shotgun (WGS) entry which is preliminary data.</text>
</comment>
<dbReference type="AlphaFoldDB" id="A0A023B4Q2"/>
<dbReference type="InterPro" id="IPR011009">
    <property type="entry name" value="Kinase-like_dom_sf"/>
</dbReference>
<name>A0A023B4Q2_GRENI</name>
<accession>A0A023B4Q2</accession>
<feature type="compositionally biased region" description="Basic and acidic residues" evidence="1">
    <location>
        <begin position="77"/>
        <end position="101"/>
    </location>
</feature>
<keyword evidence="3" id="KW-1185">Reference proteome</keyword>
<gene>
    <name evidence="2" type="ORF">GNI_098970</name>
</gene>
<evidence type="ECO:0000313" key="3">
    <source>
        <dbReference type="Proteomes" id="UP000019763"/>
    </source>
</evidence>
<feature type="region of interest" description="Disordered" evidence="1">
    <location>
        <begin position="63"/>
        <end position="110"/>
    </location>
</feature>
<proteinExistence type="predicted"/>
<dbReference type="SUPFAM" id="SSF56112">
    <property type="entry name" value="Protein kinase-like (PK-like)"/>
    <property type="match status" value="1"/>
</dbReference>